<name>A0A934R140_9BACT</name>
<organism evidence="1 2">
    <name type="scientific">Luteolibacter yonseiensis</name>
    <dbReference type="NCBI Taxonomy" id="1144680"/>
    <lineage>
        <taxon>Bacteria</taxon>
        <taxon>Pseudomonadati</taxon>
        <taxon>Verrucomicrobiota</taxon>
        <taxon>Verrucomicrobiia</taxon>
        <taxon>Verrucomicrobiales</taxon>
        <taxon>Verrucomicrobiaceae</taxon>
        <taxon>Luteolibacter</taxon>
    </lineage>
</organism>
<evidence type="ECO:0000313" key="1">
    <source>
        <dbReference type="EMBL" id="MBK1814411.1"/>
    </source>
</evidence>
<accession>A0A934R140</accession>
<evidence type="ECO:0000313" key="2">
    <source>
        <dbReference type="Proteomes" id="UP000600139"/>
    </source>
</evidence>
<evidence type="ECO:0008006" key="3">
    <source>
        <dbReference type="Google" id="ProtNLM"/>
    </source>
</evidence>
<sequence length="303" mass="33354">MNAPISSTVPKRRIWHRVHDRIWREYGNLASLPSGIHAPDGGPDDRTSISENTPWVTTCQAFADGMIDSRNFRRNSAIRDIVETVGPVEGRFYAKRVREWGARWLDDPGVKQLDSWGDPIRWPGFLLGTPQAFSPTTLRYLSTALWLGRNGYLSPGSNVTEIGVGFGGLAAMNALVSKTTTTLADLPQVESAAVRMLAENNLTGCARPSGEENKDTIDLVISNYAFTELSSAIQDDYLHRYLKHATRGVIVSNSSVFAKSIQGRTDAQLVAWLRDAGLDARLDPTNEILGPGDHLNGVTLIHW</sequence>
<dbReference type="InterPro" id="IPR029063">
    <property type="entry name" value="SAM-dependent_MTases_sf"/>
</dbReference>
<gene>
    <name evidence="1" type="ORF">JIN84_02225</name>
</gene>
<keyword evidence="2" id="KW-1185">Reference proteome</keyword>
<dbReference type="SUPFAM" id="SSF53335">
    <property type="entry name" value="S-adenosyl-L-methionine-dependent methyltransferases"/>
    <property type="match status" value="1"/>
</dbReference>
<proteinExistence type="predicted"/>
<dbReference type="Proteomes" id="UP000600139">
    <property type="component" value="Unassembled WGS sequence"/>
</dbReference>
<dbReference type="AlphaFoldDB" id="A0A934R140"/>
<dbReference type="EMBL" id="JAENIK010000004">
    <property type="protein sequence ID" value="MBK1814411.1"/>
    <property type="molecule type" value="Genomic_DNA"/>
</dbReference>
<reference evidence="1" key="1">
    <citation type="submission" date="2021-01" db="EMBL/GenBank/DDBJ databases">
        <title>Modified the classification status of verrucomicrobia.</title>
        <authorList>
            <person name="Feng X."/>
        </authorList>
    </citation>
    <scope>NUCLEOTIDE SEQUENCE</scope>
    <source>
        <strain evidence="1">JCM 18052</strain>
    </source>
</reference>
<dbReference type="RefSeq" id="WP_200349377.1">
    <property type="nucleotide sequence ID" value="NZ_BAABHZ010000010.1"/>
</dbReference>
<comment type="caution">
    <text evidence="1">The sequence shown here is derived from an EMBL/GenBank/DDBJ whole genome shotgun (WGS) entry which is preliminary data.</text>
</comment>
<dbReference type="Gene3D" id="3.40.50.150">
    <property type="entry name" value="Vaccinia Virus protein VP39"/>
    <property type="match status" value="1"/>
</dbReference>
<protein>
    <recommendedName>
        <fullName evidence="3">Methyltransferase</fullName>
    </recommendedName>
</protein>